<keyword evidence="2" id="KW-1185">Reference proteome</keyword>
<dbReference type="EMBL" id="BAABQU010000020">
    <property type="protein sequence ID" value="GAA5440381.1"/>
    <property type="molecule type" value="Genomic_DNA"/>
</dbReference>
<accession>A0ABP9UC87</accession>
<comment type="caution">
    <text evidence="1">The sequence shown here is derived from an EMBL/GenBank/DDBJ whole genome shotgun (WGS) entry which is preliminary data.</text>
</comment>
<dbReference type="Proteomes" id="UP001423409">
    <property type="component" value="Unassembled WGS sequence"/>
</dbReference>
<gene>
    <name evidence="1" type="ORF">Dcae01_01894</name>
</gene>
<organism evidence="1 2">
    <name type="scientific">Deinococcus caeni</name>
    <dbReference type="NCBI Taxonomy" id="569127"/>
    <lineage>
        <taxon>Bacteria</taxon>
        <taxon>Thermotogati</taxon>
        <taxon>Deinococcota</taxon>
        <taxon>Deinococci</taxon>
        <taxon>Deinococcales</taxon>
        <taxon>Deinococcaceae</taxon>
        <taxon>Deinococcus</taxon>
    </lineage>
</organism>
<evidence type="ECO:0000313" key="2">
    <source>
        <dbReference type="Proteomes" id="UP001423409"/>
    </source>
</evidence>
<evidence type="ECO:0008006" key="3">
    <source>
        <dbReference type="Google" id="ProtNLM"/>
    </source>
</evidence>
<protein>
    <recommendedName>
        <fullName evidence="3">Condensation domain-containing protein</fullName>
    </recommendedName>
</protein>
<name>A0ABP9UC87_9DEIO</name>
<proteinExistence type="predicted"/>
<dbReference type="Gene3D" id="3.30.559.30">
    <property type="entry name" value="Nonribosomal peptide synthetase, condensation domain"/>
    <property type="match status" value="1"/>
</dbReference>
<evidence type="ECO:0000313" key="1">
    <source>
        <dbReference type="EMBL" id="GAA5440381.1"/>
    </source>
</evidence>
<sequence>MLLPLASLGLNGLCSPFNRSPYNVLPFAAPPDLGPGLRVTARTLASGPVEDLALTFSGWAGALHLSVDGHPDLYTPAQVSDLCDRLIRGLDLALRDPDAPLPPLLREHA</sequence>
<dbReference type="SUPFAM" id="SSF52777">
    <property type="entry name" value="CoA-dependent acyltransferases"/>
    <property type="match status" value="1"/>
</dbReference>
<reference evidence="1 2" key="1">
    <citation type="submission" date="2024-02" db="EMBL/GenBank/DDBJ databases">
        <title>Deinococcus caeni NBRC 101312.</title>
        <authorList>
            <person name="Ichikawa N."/>
            <person name="Katano-Makiyama Y."/>
            <person name="Hidaka K."/>
        </authorList>
    </citation>
    <scope>NUCLEOTIDE SEQUENCE [LARGE SCALE GENOMIC DNA]</scope>
    <source>
        <strain evidence="1 2">NBRC 101312</strain>
    </source>
</reference>